<evidence type="ECO:0000259" key="2">
    <source>
        <dbReference type="PROSITE" id="PS50943"/>
    </source>
</evidence>
<dbReference type="PANTHER" id="PTHR46558:SF11">
    <property type="entry name" value="HTH-TYPE TRANSCRIPTIONAL REGULATOR XRE"/>
    <property type="match status" value="1"/>
</dbReference>
<name>A0A4P6LU28_9FIRM</name>
<dbReference type="AlphaFoldDB" id="A0A4P6LU28"/>
<organism evidence="3 4">
    <name type="scientific">Blautia producta</name>
    <dbReference type="NCBI Taxonomy" id="33035"/>
    <lineage>
        <taxon>Bacteria</taxon>
        <taxon>Bacillati</taxon>
        <taxon>Bacillota</taxon>
        <taxon>Clostridia</taxon>
        <taxon>Lachnospirales</taxon>
        <taxon>Lachnospiraceae</taxon>
        <taxon>Blautia</taxon>
    </lineage>
</organism>
<keyword evidence="1" id="KW-0238">DNA-binding</keyword>
<reference evidence="3 4" key="1">
    <citation type="submission" date="2019-01" db="EMBL/GenBank/DDBJ databases">
        <title>PMF-metabolizing Aryl O-demethylase.</title>
        <authorList>
            <person name="Kim M."/>
        </authorList>
    </citation>
    <scope>NUCLEOTIDE SEQUENCE [LARGE SCALE GENOMIC DNA]</scope>
    <source>
        <strain evidence="3 4">PMF1</strain>
    </source>
</reference>
<dbReference type="Proteomes" id="UP000289794">
    <property type="component" value="Chromosome"/>
</dbReference>
<dbReference type="SMART" id="SM00530">
    <property type="entry name" value="HTH_XRE"/>
    <property type="match status" value="1"/>
</dbReference>
<dbReference type="RefSeq" id="WP_130180021.1">
    <property type="nucleotide sequence ID" value="NZ_CP035945.1"/>
</dbReference>
<gene>
    <name evidence="3" type="ORF">PMF13cell1_01007</name>
</gene>
<evidence type="ECO:0000313" key="4">
    <source>
        <dbReference type="Proteomes" id="UP000289794"/>
    </source>
</evidence>
<sequence>MNQRDYDKLGSKIKDLRVQMNLTQMDVASALDVTPGYISNVENNRTAMSLRILIYYAKLMNISLDSLIGKIDSEYAETALDRQIMDSLKNMTVDEKEKLLKTIKIWKK</sequence>
<dbReference type="InterPro" id="IPR010982">
    <property type="entry name" value="Lambda_DNA-bd_dom_sf"/>
</dbReference>
<accession>A0A4P6LU28</accession>
<evidence type="ECO:0000256" key="1">
    <source>
        <dbReference type="ARBA" id="ARBA00023125"/>
    </source>
</evidence>
<dbReference type="PROSITE" id="PS50943">
    <property type="entry name" value="HTH_CROC1"/>
    <property type="match status" value="1"/>
</dbReference>
<dbReference type="GO" id="GO:0003677">
    <property type="term" value="F:DNA binding"/>
    <property type="evidence" value="ECO:0007669"/>
    <property type="project" value="UniProtKB-KW"/>
</dbReference>
<dbReference type="PANTHER" id="PTHR46558">
    <property type="entry name" value="TRACRIPTIONAL REGULATORY PROTEIN-RELATED-RELATED"/>
    <property type="match status" value="1"/>
</dbReference>
<dbReference type="Gene3D" id="1.10.260.40">
    <property type="entry name" value="lambda repressor-like DNA-binding domains"/>
    <property type="match status" value="1"/>
</dbReference>
<feature type="domain" description="HTH cro/C1-type" evidence="2">
    <location>
        <begin position="13"/>
        <end position="67"/>
    </location>
</feature>
<proteinExistence type="predicted"/>
<protein>
    <recommendedName>
        <fullName evidence="2">HTH cro/C1-type domain-containing protein</fullName>
    </recommendedName>
</protein>
<evidence type="ECO:0000313" key="3">
    <source>
        <dbReference type="EMBL" id="QBE95486.1"/>
    </source>
</evidence>
<dbReference type="KEGG" id="bpro:PMF13cell1_01007"/>
<dbReference type="Pfam" id="PF01381">
    <property type="entry name" value="HTH_3"/>
    <property type="match status" value="1"/>
</dbReference>
<dbReference type="SUPFAM" id="SSF47413">
    <property type="entry name" value="lambda repressor-like DNA-binding domains"/>
    <property type="match status" value="1"/>
</dbReference>
<dbReference type="CDD" id="cd00093">
    <property type="entry name" value="HTH_XRE"/>
    <property type="match status" value="1"/>
</dbReference>
<dbReference type="InterPro" id="IPR001387">
    <property type="entry name" value="Cro/C1-type_HTH"/>
</dbReference>
<dbReference type="EMBL" id="CP035945">
    <property type="protein sequence ID" value="QBE95486.1"/>
    <property type="molecule type" value="Genomic_DNA"/>
</dbReference>